<dbReference type="Pfam" id="PF00069">
    <property type="entry name" value="Pkinase"/>
    <property type="match status" value="1"/>
</dbReference>
<reference evidence="7 8" key="1">
    <citation type="journal article" date="2010" name="Stand. Genomic Sci.">
        <title>Complete genome sequence of Methanoplanus petrolearius type strain (SEBR 4847).</title>
        <authorList>
            <person name="Brambilla E."/>
            <person name="Djao O.D."/>
            <person name="Daligault H."/>
            <person name="Lapidus A."/>
            <person name="Lucas S."/>
            <person name="Hammon N."/>
            <person name="Nolan M."/>
            <person name="Tice H."/>
            <person name="Cheng J.F."/>
            <person name="Han C."/>
            <person name="Tapia R."/>
            <person name="Goodwin L."/>
            <person name="Pitluck S."/>
            <person name="Liolios K."/>
            <person name="Ivanova N."/>
            <person name="Mavromatis K."/>
            <person name="Mikhailova N."/>
            <person name="Pati A."/>
            <person name="Chen A."/>
            <person name="Palaniappan K."/>
            <person name="Land M."/>
            <person name="Hauser L."/>
            <person name="Chang Y.J."/>
            <person name="Jeffries C.D."/>
            <person name="Rohde M."/>
            <person name="Spring S."/>
            <person name="Sikorski J."/>
            <person name="Goker M."/>
            <person name="Woyke T."/>
            <person name="Bristow J."/>
            <person name="Eisen J.A."/>
            <person name="Markowitz V."/>
            <person name="Hugenholtz P."/>
            <person name="Kyrpides N.C."/>
            <person name="Klenk H.P."/>
        </authorList>
    </citation>
    <scope>NUCLEOTIDE SEQUENCE [LARGE SCALE GENOMIC DNA]</scope>
    <source>
        <strain evidence="8">DSM 11571 / OCM 486 / SEBR 4847</strain>
    </source>
</reference>
<dbReference type="GO" id="GO:0005524">
    <property type="term" value="F:ATP binding"/>
    <property type="evidence" value="ECO:0007669"/>
    <property type="project" value="UniProtKB-KW"/>
</dbReference>
<dbReference type="Gene3D" id="1.10.510.10">
    <property type="entry name" value="Transferase(Phosphotransferase) domain 1"/>
    <property type="match status" value="1"/>
</dbReference>
<keyword evidence="5" id="KW-0472">Membrane</keyword>
<dbReference type="InterPro" id="IPR008271">
    <property type="entry name" value="Ser/Thr_kinase_AS"/>
</dbReference>
<evidence type="ECO:0000259" key="6">
    <source>
        <dbReference type="PROSITE" id="PS50011"/>
    </source>
</evidence>
<feature type="transmembrane region" description="Helical" evidence="5">
    <location>
        <begin position="191"/>
        <end position="215"/>
    </location>
</feature>
<keyword evidence="7" id="KW-0723">Serine/threonine-protein kinase</keyword>
<dbReference type="PROSITE" id="PS50011">
    <property type="entry name" value="PROTEIN_KINASE_DOM"/>
    <property type="match status" value="1"/>
</dbReference>
<dbReference type="eggNOG" id="arCOG03682">
    <property type="taxonomic scope" value="Archaea"/>
</dbReference>
<name>E1REB9_METP4</name>
<keyword evidence="1" id="KW-0808">Transferase</keyword>
<keyword evidence="5" id="KW-1133">Transmembrane helix</keyword>
<keyword evidence="3 7" id="KW-0418">Kinase</keyword>
<evidence type="ECO:0000256" key="4">
    <source>
        <dbReference type="ARBA" id="ARBA00022840"/>
    </source>
</evidence>
<feature type="transmembrane region" description="Helical" evidence="5">
    <location>
        <begin position="227"/>
        <end position="246"/>
    </location>
</feature>
<sequence length="572" mass="64304" precursor="true">MRKKCLALFLLFVFFLVISPVDAEFEYPVNDSTNGTLTVTIVSPDELLPDDYNSTVVHIGSDRGSMIIFENPFLDGINNNGSGNFSIVTVYSGDYPQFAEDTSPLNTISYDLWYSDEMDAFLFFLIISLIVSGILSIIPAKQKPDQAGKPEPFERNLIAAGHFAIFVLLSLLTAHMISTSYSMFAYYENGLFVYLGLIASLVYTGASSLMLSIIIMRYGRKGYTGHVHCIVLLISFLFYFECLLSGNQGLFGMIVIFIPTLLLLSLVLMAVSRLWSSRLPQAENKSPENEKTLYNKEDRDRQYISLFPRELYEKYGNISIAGTGGAAIVFRAERESDRKIVALKIPISRDEIAGKSFIREISVWKTLKHENIVEIYSANIFPAPYIEMEYLNRNLASLAFPLPVQKTLSIITGIAEGLEYAHAMGIVHHDIKPNNILLDDKDTPKITDWGLSKTIADNFESSNIGFSLVYAAPEQLFPSRFGKPGTRTDIYQTGVLFYELLTGEKPFKVDIIEEMLSGEDKDSIVPVSEILGDASYADLDRIIMRCLKRDPEQRYPDIKSFQKDLKEISVKL</sequence>
<dbReference type="RefSeq" id="WP_013329259.1">
    <property type="nucleotide sequence ID" value="NC_014507.1"/>
</dbReference>
<keyword evidence="8" id="KW-1185">Reference proteome</keyword>
<feature type="transmembrane region" description="Helical" evidence="5">
    <location>
        <begin position="252"/>
        <end position="271"/>
    </location>
</feature>
<feature type="transmembrane region" description="Helical" evidence="5">
    <location>
        <begin position="159"/>
        <end position="179"/>
    </location>
</feature>
<dbReference type="HOGENOM" id="CLU_476213_0_0_2"/>
<gene>
    <name evidence="7" type="ordered locus">Mpet_1322</name>
</gene>
<evidence type="ECO:0000313" key="8">
    <source>
        <dbReference type="Proteomes" id="UP000006565"/>
    </source>
</evidence>
<dbReference type="PROSITE" id="PS00108">
    <property type="entry name" value="PROTEIN_KINASE_ST"/>
    <property type="match status" value="1"/>
</dbReference>
<dbReference type="Proteomes" id="UP000006565">
    <property type="component" value="Chromosome"/>
</dbReference>
<dbReference type="InterPro" id="IPR000719">
    <property type="entry name" value="Prot_kinase_dom"/>
</dbReference>
<dbReference type="PANTHER" id="PTHR43289:SF6">
    <property type="entry name" value="SERINE_THREONINE-PROTEIN KINASE NEKL-3"/>
    <property type="match status" value="1"/>
</dbReference>
<feature type="transmembrane region" description="Helical" evidence="5">
    <location>
        <begin position="120"/>
        <end position="138"/>
    </location>
</feature>
<protein>
    <submittedName>
        <fullName evidence="7">Serine/threonine protein kinase</fullName>
    </submittedName>
</protein>
<evidence type="ECO:0000256" key="2">
    <source>
        <dbReference type="ARBA" id="ARBA00022741"/>
    </source>
</evidence>
<dbReference type="OrthoDB" id="41005at2157"/>
<proteinExistence type="predicted"/>
<dbReference type="GO" id="GO:0004674">
    <property type="term" value="F:protein serine/threonine kinase activity"/>
    <property type="evidence" value="ECO:0007669"/>
    <property type="project" value="UniProtKB-KW"/>
</dbReference>
<evidence type="ECO:0000256" key="1">
    <source>
        <dbReference type="ARBA" id="ARBA00022679"/>
    </source>
</evidence>
<dbReference type="PANTHER" id="PTHR43289">
    <property type="entry name" value="MITOGEN-ACTIVATED PROTEIN KINASE KINASE KINASE 20-RELATED"/>
    <property type="match status" value="1"/>
</dbReference>
<dbReference type="EMBL" id="CP002117">
    <property type="protein sequence ID" value="ADN36082.1"/>
    <property type="molecule type" value="Genomic_DNA"/>
</dbReference>
<dbReference type="InterPro" id="IPR011009">
    <property type="entry name" value="Kinase-like_dom_sf"/>
</dbReference>
<dbReference type="KEGG" id="mpi:Mpet_1322"/>
<dbReference type="CDD" id="cd14014">
    <property type="entry name" value="STKc_PknB_like"/>
    <property type="match status" value="1"/>
</dbReference>
<dbReference type="GeneID" id="25394990"/>
<keyword evidence="2" id="KW-0547">Nucleotide-binding</keyword>
<evidence type="ECO:0000313" key="7">
    <source>
        <dbReference type="EMBL" id="ADN36082.1"/>
    </source>
</evidence>
<evidence type="ECO:0000256" key="3">
    <source>
        <dbReference type="ARBA" id="ARBA00022777"/>
    </source>
</evidence>
<feature type="domain" description="Protein kinase" evidence="6">
    <location>
        <begin position="315"/>
        <end position="570"/>
    </location>
</feature>
<dbReference type="SMART" id="SM00220">
    <property type="entry name" value="S_TKc"/>
    <property type="match status" value="1"/>
</dbReference>
<accession>E1REB9</accession>
<keyword evidence="4" id="KW-0067">ATP-binding</keyword>
<organism evidence="7 8">
    <name type="scientific">Methanolacinia petrolearia (strain DSM 11571 / OCM 486 / SEBR 4847)</name>
    <name type="common">Methanoplanus petrolearius</name>
    <dbReference type="NCBI Taxonomy" id="679926"/>
    <lineage>
        <taxon>Archaea</taxon>
        <taxon>Methanobacteriati</taxon>
        <taxon>Methanobacteriota</taxon>
        <taxon>Stenosarchaea group</taxon>
        <taxon>Methanomicrobia</taxon>
        <taxon>Methanomicrobiales</taxon>
        <taxon>Methanomicrobiaceae</taxon>
        <taxon>Methanolacinia</taxon>
    </lineage>
</organism>
<dbReference type="SUPFAM" id="SSF56112">
    <property type="entry name" value="Protein kinase-like (PK-like)"/>
    <property type="match status" value="1"/>
</dbReference>
<dbReference type="AlphaFoldDB" id="E1REB9"/>
<keyword evidence="5" id="KW-0812">Transmembrane</keyword>
<dbReference type="STRING" id="679926.Mpet_1322"/>
<evidence type="ECO:0000256" key="5">
    <source>
        <dbReference type="SAM" id="Phobius"/>
    </source>
</evidence>